<feature type="domain" description="Opioid growth factor receptor (OGFr) conserved" evidence="3">
    <location>
        <begin position="9"/>
        <end position="96"/>
    </location>
</feature>
<dbReference type="Pfam" id="PF04664">
    <property type="entry name" value="OGFr_N"/>
    <property type="match status" value="2"/>
</dbReference>
<comment type="similarity">
    <text evidence="1">Belongs to the opioid growth factor receptor family.</text>
</comment>
<dbReference type="PANTHER" id="PTHR14015">
    <property type="entry name" value="OPIOID GROWTH FACTOR RECEPTOR OGFR ZETA-TYPE OPIOID RECEPTOR"/>
    <property type="match status" value="1"/>
</dbReference>
<proteinExistence type="inferred from homology"/>
<dbReference type="EMBL" id="JAWDJX010000001">
    <property type="protein sequence ID" value="KAK3058793.1"/>
    <property type="molecule type" value="Genomic_DNA"/>
</dbReference>
<dbReference type="PANTHER" id="PTHR14015:SF2">
    <property type="entry name" value="OPIOID GROWTH FACTOR RECEPTOR (OGFR) CONSERVED DOMAIN-CONTAINING PROTEIN"/>
    <property type="match status" value="1"/>
</dbReference>
<feature type="region of interest" description="Disordered" evidence="2">
    <location>
        <begin position="209"/>
        <end position="250"/>
    </location>
</feature>
<evidence type="ECO:0000259" key="3">
    <source>
        <dbReference type="Pfam" id="PF04664"/>
    </source>
</evidence>
<comment type="caution">
    <text evidence="4">The sequence shown here is derived from an EMBL/GenBank/DDBJ whole genome shotgun (WGS) entry which is preliminary data.</text>
</comment>
<feature type="domain" description="Opioid growth factor receptor (OGFr) conserved" evidence="3">
    <location>
        <begin position="131"/>
        <end position="185"/>
    </location>
</feature>
<dbReference type="GO" id="GO:0140625">
    <property type="term" value="F:opioid growth factor receptor activity"/>
    <property type="evidence" value="ECO:0007669"/>
    <property type="project" value="InterPro"/>
</dbReference>
<evidence type="ECO:0000256" key="2">
    <source>
        <dbReference type="SAM" id="MobiDB-lite"/>
    </source>
</evidence>
<reference evidence="4" key="1">
    <citation type="submission" date="2023-04" db="EMBL/GenBank/DDBJ databases">
        <title>Black Yeasts Isolated from many extreme environments.</title>
        <authorList>
            <person name="Coleine C."/>
            <person name="Stajich J.E."/>
            <person name="Selbmann L."/>
        </authorList>
    </citation>
    <scope>NUCLEOTIDE SEQUENCE</scope>
    <source>
        <strain evidence="4">CCFEE 5312</strain>
    </source>
</reference>
<feature type="compositionally biased region" description="Acidic residues" evidence="2">
    <location>
        <begin position="234"/>
        <end position="250"/>
    </location>
</feature>
<dbReference type="InterPro" id="IPR006757">
    <property type="entry name" value="OGF_rcpt"/>
</dbReference>
<evidence type="ECO:0000313" key="4">
    <source>
        <dbReference type="EMBL" id="KAK3058793.1"/>
    </source>
</evidence>
<accession>A0AAJ0GJN8</accession>
<sequence length="250" mass="28282">MAPQPDFIISFYSTSTMHDAQGRTFNDLLRFNNQELEYNHDYIQILFPLPESSPINPGAPVITPEVRQAFIKHPALRERLVLALERMLQFYGFGLNPSYSRLELATMTTAPDHGPGETAARGDRIDDPSALIGRGANFKRRATASWLKRGDHNHLRLTRIIRCLRVLGLEVLARALFEQLLESDEERVVSQRSRMFWARAAERDLWLAPSEDNDGKGVTWLREELERGGSASDETMEGDAGGQDEEGMVK</sequence>
<dbReference type="Proteomes" id="UP001271007">
    <property type="component" value="Unassembled WGS sequence"/>
</dbReference>
<keyword evidence="5" id="KW-1185">Reference proteome</keyword>
<protein>
    <recommendedName>
        <fullName evidence="3">Opioid growth factor receptor (OGFr) conserved domain-containing protein</fullName>
    </recommendedName>
</protein>
<organism evidence="4 5">
    <name type="scientific">Extremus antarcticus</name>
    <dbReference type="NCBI Taxonomy" id="702011"/>
    <lineage>
        <taxon>Eukaryota</taxon>
        <taxon>Fungi</taxon>
        <taxon>Dikarya</taxon>
        <taxon>Ascomycota</taxon>
        <taxon>Pezizomycotina</taxon>
        <taxon>Dothideomycetes</taxon>
        <taxon>Dothideomycetidae</taxon>
        <taxon>Mycosphaerellales</taxon>
        <taxon>Extremaceae</taxon>
        <taxon>Extremus</taxon>
    </lineage>
</organism>
<evidence type="ECO:0000313" key="5">
    <source>
        <dbReference type="Proteomes" id="UP001271007"/>
    </source>
</evidence>
<dbReference type="AlphaFoldDB" id="A0AAJ0GJN8"/>
<evidence type="ECO:0000256" key="1">
    <source>
        <dbReference type="ARBA" id="ARBA00010365"/>
    </source>
</evidence>
<name>A0AAJ0GJN8_9PEZI</name>
<dbReference type="GO" id="GO:0016020">
    <property type="term" value="C:membrane"/>
    <property type="evidence" value="ECO:0007669"/>
    <property type="project" value="InterPro"/>
</dbReference>
<gene>
    <name evidence="4" type="ORF">LTR09_000358</name>
</gene>
<dbReference type="InterPro" id="IPR039574">
    <property type="entry name" value="OGFr"/>
</dbReference>